<keyword evidence="5" id="KW-1185">Reference proteome</keyword>
<dbReference type="InterPro" id="IPR007167">
    <property type="entry name" value="Fe-transptr_FeoA-like"/>
</dbReference>
<dbReference type="Gene3D" id="2.30.30.90">
    <property type="match status" value="1"/>
</dbReference>
<dbReference type="AlphaFoldDB" id="A0A1I6I8Q7"/>
<evidence type="ECO:0000259" key="2">
    <source>
        <dbReference type="SMART" id="SM00899"/>
    </source>
</evidence>
<dbReference type="EMBL" id="FOIL01000008">
    <property type="protein sequence ID" value="SET22511.1"/>
    <property type="molecule type" value="Genomic_DNA"/>
</dbReference>
<proteinExistence type="predicted"/>
<evidence type="ECO:0000313" key="3">
    <source>
        <dbReference type="EMBL" id="SET22511.1"/>
    </source>
</evidence>
<dbReference type="Pfam" id="PF04023">
    <property type="entry name" value="FeoA"/>
    <property type="match status" value="1"/>
</dbReference>
<dbReference type="PANTHER" id="PTHR43151:SF1">
    <property type="entry name" value="SSR2333 PROTEIN"/>
    <property type="match status" value="1"/>
</dbReference>
<dbReference type="EMBL" id="FOZC01000001">
    <property type="protein sequence ID" value="SFR63028.1"/>
    <property type="molecule type" value="Genomic_DNA"/>
</dbReference>
<dbReference type="Proteomes" id="UP000199820">
    <property type="component" value="Unassembled WGS sequence"/>
</dbReference>
<dbReference type="SUPFAM" id="SSF50037">
    <property type="entry name" value="C-terminal domain of transcriptional repressors"/>
    <property type="match status" value="1"/>
</dbReference>
<dbReference type="SMART" id="SM00899">
    <property type="entry name" value="FeoA"/>
    <property type="match status" value="1"/>
</dbReference>
<dbReference type="STRING" id="1526.SAMN02910262_00026"/>
<sequence>MMPLSFAKPGEQVMVTRVSGNAEIKKHLEDLGFVAGTPVQIIASPGSGNIIVGLKESRLAITDQMAAKIMVQ</sequence>
<dbReference type="eggNOG" id="COG1918">
    <property type="taxonomic scope" value="Bacteria"/>
</dbReference>
<evidence type="ECO:0000313" key="6">
    <source>
        <dbReference type="Proteomes" id="UP000214760"/>
    </source>
</evidence>
<dbReference type="PANTHER" id="PTHR43151">
    <property type="entry name" value="FEOA FAMILY PROTEIN"/>
    <property type="match status" value="1"/>
</dbReference>
<dbReference type="OrthoDB" id="5984at2"/>
<dbReference type="InterPro" id="IPR053184">
    <property type="entry name" value="FeoA-like"/>
</dbReference>
<organism evidence="4 6">
    <name type="scientific">[Clostridium] aminophilum</name>
    <dbReference type="NCBI Taxonomy" id="1526"/>
    <lineage>
        <taxon>Bacteria</taxon>
        <taxon>Bacillati</taxon>
        <taxon>Bacillota</taxon>
        <taxon>Clostridia</taxon>
        <taxon>Lachnospirales</taxon>
        <taxon>Lachnospiraceae</taxon>
    </lineage>
</organism>
<evidence type="ECO:0000313" key="4">
    <source>
        <dbReference type="EMBL" id="SFR63028.1"/>
    </source>
</evidence>
<dbReference type="InterPro" id="IPR008988">
    <property type="entry name" value="Transcriptional_repressor_C"/>
</dbReference>
<feature type="domain" description="Ferrous iron transporter FeoA-like" evidence="2">
    <location>
        <begin position="2"/>
        <end position="72"/>
    </location>
</feature>
<dbReference type="Proteomes" id="UP000214760">
    <property type="component" value="Unassembled WGS sequence"/>
</dbReference>
<gene>
    <name evidence="4" type="ORF">SAMN02910262_00026</name>
    <name evidence="3" type="ORF">SAMN04487771_100852</name>
</gene>
<name>A0A1I6I8Q7_9FIRM</name>
<accession>A0A1I6I8Q7</accession>
<evidence type="ECO:0000313" key="5">
    <source>
        <dbReference type="Proteomes" id="UP000199820"/>
    </source>
</evidence>
<dbReference type="RefSeq" id="WP_031471006.1">
    <property type="nucleotide sequence ID" value="NZ_FOIL01000008.1"/>
</dbReference>
<evidence type="ECO:0000256" key="1">
    <source>
        <dbReference type="ARBA" id="ARBA00023004"/>
    </source>
</evidence>
<keyword evidence="1" id="KW-0408">Iron</keyword>
<dbReference type="InterPro" id="IPR038157">
    <property type="entry name" value="FeoA_core_dom"/>
</dbReference>
<dbReference type="GO" id="GO:0046914">
    <property type="term" value="F:transition metal ion binding"/>
    <property type="evidence" value="ECO:0007669"/>
    <property type="project" value="InterPro"/>
</dbReference>
<protein>
    <submittedName>
        <fullName evidence="4">Ferrous iron transport protein A</fullName>
    </submittedName>
</protein>
<reference evidence="5 6" key="1">
    <citation type="submission" date="2016-10" db="EMBL/GenBank/DDBJ databases">
        <authorList>
            <person name="de Groot N.N."/>
        </authorList>
    </citation>
    <scope>NUCLEOTIDE SEQUENCE [LARGE SCALE GENOMIC DNA]</scope>
    <source>
        <strain evidence="4 6">F</strain>
        <strain evidence="3 5">KH1P1</strain>
    </source>
</reference>